<name>A0AAV5II61_9ROSI</name>
<organism evidence="1 2">
    <name type="scientific">Rubroshorea leprosula</name>
    <dbReference type="NCBI Taxonomy" id="152421"/>
    <lineage>
        <taxon>Eukaryota</taxon>
        <taxon>Viridiplantae</taxon>
        <taxon>Streptophyta</taxon>
        <taxon>Embryophyta</taxon>
        <taxon>Tracheophyta</taxon>
        <taxon>Spermatophyta</taxon>
        <taxon>Magnoliopsida</taxon>
        <taxon>eudicotyledons</taxon>
        <taxon>Gunneridae</taxon>
        <taxon>Pentapetalae</taxon>
        <taxon>rosids</taxon>
        <taxon>malvids</taxon>
        <taxon>Malvales</taxon>
        <taxon>Dipterocarpaceae</taxon>
        <taxon>Rubroshorea</taxon>
    </lineage>
</organism>
<dbReference type="Proteomes" id="UP001054252">
    <property type="component" value="Unassembled WGS sequence"/>
</dbReference>
<gene>
    <name evidence="1" type="ORF">SLEP1_g10928</name>
</gene>
<accession>A0AAV5II61</accession>
<sequence>MLSWCGNPLTTFSFKHSRGGGDHLNPTDLVCSPRYVELKTLLKSLVSATWKHVAESGSHVAESPSATWVCLLKALLEKAWSEKFLTPFSNIGHVAKDGVSATWLMLLKMSGKPVKKNGNPAL</sequence>
<keyword evidence="2" id="KW-1185">Reference proteome</keyword>
<proteinExistence type="predicted"/>
<evidence type="ECO:0000313" key="1">
    <source>
        <dbReference type="EMBL" id="GKU97846.1"/>
    </source>
</evidence>
<dbReference type="AlphaFoldDB" id="A0AAV5II61"/>
<protein>
    <submittedName>
        <fullName evidence="1">Uncharacterized protein</fullName>
    </submittedName>
</protein>
<reference evidence="1 2" key="1">
    <citation type="journal article" date="2021" name="Commun. Biol.">
        <title>The genome of Shorea leprosula (Dipterocarpaceae) highlights the ecological relevance of drought in aseasonal tropical rainforests.</title>
        <authorList>
            <person name="Ng K.K.S."/>
            <person name="Kobayashi M.J."/>
            <person name="Fawcett J.A."/>
            <person name="Hatakeyama M."/>
            <person name="Paape T."/>
            <person name="Ng C.H."/>
            <person name="Ang C.C."/>
            <person name="Tnah L.H."/>
            <person name="Lee C.T."/>
            <person name="Nishiyama T."/>
            <person name="Sese J."/>
            <person name="O'Brien M.J."/>
            <person name="Copetti D."/>
            <person name="Mohd Noor M.I."/>
            <person name="Ong R.C."/>
            <person name="Putra M."/>
            <person name="Sireger I.Z."/>
            <person name="Indrioko S."/>
            <person name="Kosugi Y."/>
            <person name="Izuno A."/>
            <person name="Isagi Y."/>
            <person name="Lee S.L."/>
            <person name="Shimizu K.K."/>
        </authorList>
    </citation>
    <scope>NUCLEOTIDE SEQUENCE [LARGE SCALE GENOMIC DNA]</scope>
    <source>
        <strain evidence="1">214</strain>
    </source>
</reference>
<dbReference type="EMBL" id="BPVZ01000012">
    <property type="protein sequence ID" value="GKU97846.1"/>
    <property type="molecule type" value="Genomic_DNA"/>
</dbReference>
<evidence type="ECO:0000313" key="2">
    <source>
        <dbReference type="Proteomes" id="UP001054252"/>
    </source>
</evidence>
<comment type="caution">
    <text evidence="1">The sequence shown here is derived from an EMBL/GenBank/DDBJ whole genome shotgun (WGS) entry which is preliminary data.</text>
</comment>